<name>A0ABN4AJJ7_EMTOG</name>
<reference evidence="4 5" key="1">
    <citation type="submission" date="2011-07" db="EMBL/GenBank/DDBJ databases">
        <title>The complete genome of chromosome of Emticicia oligotrophica DSM 17448.</title>
        <authorList>
            <consortium name="US DOE Joint Genome Institute (JGI-PGF)"/>
            <person name="Lucas S."/>
            <person name="Han J."/>
            <person name="Lapidus A."/>
            <person name="Bruce D."/>
            <person name="Goodwin L."/>
            <person name="Pitluck S."/>
            <person name="Peters L."/>
            <person name="Kyrpides N."/>
            <person name="Mavromatis K."/>
            <person name="Ivanova N."/>
            <person name="Ovchinnikova G."/>
            <person name="Teshima H."/>
            <person name="Detter J.C."/>
            <person name="Tapia R."/>
            <person name="Han C."/>
            <person name="Land M."/>
            <person name="Hauser L."/>
            <person name="Markowitz V."/>
            <person name="Cheng J.-F."/>
            <person name="Hugenholtz P."/>
            <person name="Woyke T."/>
            <person name="Wu D."/>
            <person name="Tindall B."/>
            <person name="Pomrenke H."/>
            <person name="Brambilla E."/>
            <person name="Klenk H.-P."/>
            <person name="Eisen J.A."/>
        </authorList>
    </citation>
    <scope>NUCLEOTIDE SEQUENCE [LARGE SCALE GENOMIC DNA]</scope>
    <source>
        <strain evidence="4 5">DSM 17448</strain>
    </source>
</reference>
<protein>
    <submittedName>
        <fullName evidence="4">Alpha/beta hydrolase fold containing protein</fullName>
    </submittedName>
</protein>
<dbReference type="InterPro" id="IPR000073">
    <property type="entry name" value="AB_hydrolase_1"/>
</dbReference>
<proteinExistence type="predicted"/>
<evidence type="ECO:0000259" key="3">
    <source>
        <dbReference type="Pfam" id="PF00561"/>
    </source>
</evidence>
<evidence type="ECO:0000256" key="2">
    <source>
        <dbReference type="SAM" id="SignalP"/>
    </source>
</evidence>
<evidence type="ECO:0000313" key="4">
    <source>
        <dbReference type="EMBL" id="AFK02244.1"/>
    </source>
</evidence>
<feature type="domain" description="AB hydrolase-1" evidence="3">
    <location>
        <begin position="83"/>
        <end position="311"/>
    </location>
</feature>
<accession>A0ABN4AJJ7</accession>
<sequence length="327" mass="36178">MKKIFLFLSFISCHFFAQSQVKIANIGDFTTIKGAIIKDCKIGYLTLGQLNSSKSNAILFPTYFSGKSTDIKGSAAAWVDTTKFCVILVDALGNGISSAPSNTENFPEISIRDMVNSQYIFLTKTLSISHLHAIMGVSMGGMQTFEWMVAYPNFMTKAIPIVGSPKQSYYDVLLWKAEWDAIETAGNNPDARREAMRKVAEIHNLHLFTPAYWNKSKKADEAYNDIQKMGDDYTKGNHPENWISQIKAMLGQDIYQSSGKSMSEISGHIKAQTMIIVATQDQMVNPASAIELGKILNVKIVELTGNCGHVATACESDKVREAVRSFL</sequence>
<dbReference type="EMBL" id="CP002961">
    <property type="protein sequence ID" value="AFK02244.1"/>
    <property type="molecule type" value="Genomic_DNA"/>
</dbReference>
<keyword evidence="4" id="KW-0378">Hydrolase</keyword>
<keyword evidence="2" id="KW-0732">Signal</keyword>
<dbReference type="Proteomes" id="UP000002875">
    <property type="component" value="Chromosome"/>
</dbReference>
<gene>
    <name evidence="4" type="ordered locus">Emtol_1094</name>
</gene>
<dbReference type="PIRSF" id="PIRSF000443">
    <property type="entry name" value="Homoser_Ac_trans"/>
    <property type="match status" value="1"/>
</dbReference>
<dbReference type="PANTHER" id="PTHR32268:SF11">
    <property type="entry name" value="HOMOSERINE O-ACETYLTRANSFERASE"/>
    <property type="match status" value="1"/>
</dbReference>
<dbReference type="GO" id="GO:0016787">
    <property type="term" value="F:hydrolase activity"/>
    <property type="evidence" value="ECO:0007669"/>
    <property type="project" value="UniProtKB-KW"/>
</dbReference>
<dbReference type="Gene3D" id="3.40.50.1820">
    <property type="entry name" value="alpha/beta hydrolase"/>
    <property type="match status" value="1"/>
</dbReference>
<keyword evidence="1" id="KW-0808">Transferase</keyword>
<feature type="signal peptide" evidence="2">
    <location>
        <begin position="1"/>
        <end position="17"/>
    </location>
</feature>
<dbReference type="RefSeq" id="WP_015027944.1">
    <property type="nucleotide sequence ID" value="NC_018748.1"/>
</dbReference>
<dbReference type="InterPro" id="IPR029058">
    <property type="entry name" value="AB_hydrolase_fold"/>
</dbReference>
<dbReference type="PANTHER" id="PTHR32268">
    <property type="entry name" value="HOMOSERINE O-ACETYLTRANSFERASE"/>
    <property type="match status" value="1"/>
</dbReference>
<keyword evidence="5" id="KW-1185">Reference proteome</keyword>
<feature type="chain" id="PRO_5047005470" evidence="2">
    <location>
        <begin position="18"/>
        <end position="327"/>
    </location>
</feature>
<organism evidence="4 5">
    <name type="scientific">Emticicia oligotrophica (strain DSM 17448 / CIP 109782 / MTCC 6937 / GPTSA100-15)</name>
    <dbReference type="NCBI Taxonomy" id="929562"/>
    <lineage>
        <taxon>Bacteria</taxon>
        <taxon>Pseudomonadati</taxon>
        <taxon>Bacteroidota</taxon>
        <taxon>Cytophagia</taxon>
        <taxon>Cytophagales</taxon>
        <taxon>Leadbetterellaceae</taxon>
        <taxon>Emticicia</taxon>
    </lineage>
</organism>
<evidence type="ECO:0000313" key="5">
    <source>
        <dbReference type="Proteomes" id="UP000002875"/>
    </source>
</evidence>
<dbReference type="Pfam" id="PF00561">
    <property type="entry name" value="Abhydrolase_1"/>
    <property type="match status" value="1"/>
</dbReference>
<evidence type="ECO:0000256" key="1">
    <source>
        <dbReference type="ARBA" id="ARBA00022679"/>
    </source>
</evidence>
<dbReference type="SUPFAM" id="SSF53474">
    <property type="entry name" value="alpha/beta-Hydrolases"/>
    <property type="match status" value="1"/>
</dbReference>
<dbReference type="InterPro" id="IPR008220">
    <property type="entry name" value="HAT_MetX-like"/>
</dbReference>